<protein>
    <submittedName>
        <fullName evidence="2 4">Uncharacterized protein</fullName>
    </submittedName>
</protein>
<keyword evidence="3" id="KW-1185">Reference proteome</keyword>
<reference evidence="2 3" key="2">
    <citation type="submission" date="2018-11" db="EMBL/GenBank/DDBJ databases">
        <authorList>
            <consortium name="Pathogen Informatics"/>
        </authorList>
    </citation>
    <scope>NUCLEOTIDE SEQUENCE [LARGE SCALE GENOMIC DNA]</scope>
</reference>
<feature type="transmembrane region" description="Helical" evidence="1">
    <location>
        <begin position="52"/>
        <end position="74"/>
    </location>
</feature>
<keyword evidence="1" id="KW-1133">Transmembrane helix</keyword>
<reference evidence="4" key="1">
    <citation type="submission" date="2017-02" db="UniProtKB">
        <authorList>
            <consortium name="WormBaseParasite"/>
        </authorList>
    </citation>
    <scope>IDENTIFICATION</scope>
</reference>
<dbReference type="Proteomes" id="UP000278807">
    <property type="component" value="Unassembled WGS sequence"/>
</dbReference>
<evidence type="ECO:0000313" key="4">
    <source>
        <dbReference type="WBParaSite" id="HNAJ_0001233601-mRNA-1"/>
    </source>
</evidence>
<keyword evidence="1" id="KW-0812">Transmembrane</keyword>
<gene>
    <name evidence="2" type="ORF">HNAJ_LOCUS12321</name>
</gene>
<evidence type="ECO:0000313" key="3">
    <source>
        <dbReference type="Proteomes" id="UP000278807"/>
    </source>
</evidence>
<dbReference type="AlphaFoldDB" id="A0A0R3TWU8"/>
<dbReference type="EMBL" id="UZAE01014214">
    <property type="protein sequence ID" value="VDO12774.1"/>
    <property type="molecule type" value="Genomic_DNA"/>
</dbReference>
<feature type="transmembrane region" description="Helical" evidence="1">
    <location>
        <begin position="12"/>
        <end position="32"/>
    </location>
</feature>
<keyword evidence="1" id="KW-0472">Membrane</keyword>
<name>A0A0R3TWU8_RODNA</name>
<sequence length="155" mass="16755">MTRRFGKCSILAGVCLNVLILAGALGTGFYLLVTECTNDLHYSSLCKLGGALIWIGTLAFVGLVFFAIFGFIIVKMEKEIEDLMTKKELPSNSVRELTLSKASVSPRSGSLTVSSAASFDEIRPKLVPLTGRSNIPPKVQDFGKAATLLKKLNQE</sequence>
<dbReference type="WBParaSite" id="HNAJ_0001233601-mRNA-1">
    <property type="protein sequence ID" value="HNAJ_0001233601-mRNA-1"/>
    <property type="gene ID" value="HNAJ_0001233601"/>
</dbReference>
<organism evidence="4">
    <name type="scientific">Rodentolepis nana</name>
    <name type="common">Dwarf tapeworm</name>
    <name type="synonym">Hymenolepis nana</name>
    <dbReference type="NCBI Taxonomy" id="102285"/>
    <lineage>
        <taxon>Eukaryota</taxon>
        <taxon>Metazoa</taxon>
        <taxon>Spiralia</taxon>
        <taxon>Lophotrochozoa</taxon>
        <taxon>Platyhelminthes</taxon>
        <taxon>Cestoda</taxon>
        <taxon>Eucestoda</taxon>
        <taxon>Cyclophyllidea</taxon>
        <taxon>Hymenolepididae</taxon>
        <taxon>Rodentolepis</taxon>
    </lineage>
</organism>
<proteinExistence type="predicted"/>
<evidence type="ECO:0000313" key="2">
    <source>
        <dbReference type="EMBL" id="VDO12774.1"/>
    </source>
</evidence>
<evidence type="ECO:0000256" key="1">
    <source>
        <dbReference type="SAM" id="Phobius"/>
    </source>
</evidence>
<accession>A0A0R3TWU8</accession>